<dbReference type="CDD" id="cd00140">
    <property type="entry name" value="beta_clamp"/>
    <property type="match status" value="1"/>
</dbReference>
<feature type="domain" description="DNA polymerase III beta sliding clamp C-terminal" evidence="13">
    <location>
        <begin position="243"/>
        <end position="367"/>
    </location>
</feature>
<dbReference type="Proteomes" id="UP001329915">
    <property type="component" value="Chromosome"/>
</dbReference>
<dbReference type="InterPro" id="IPR022634">
    <property type="entry name" value="DNA_polIII_beta_N"/>
</dbReference>
<dbReference type="InterPro" id="IPR022637">
    <property type="entry name" value="DNA_polIII_beta_cen"/>
</dbReference>
<dbReference type="PIRSF" id="PIRSF000804">
    <property type="entry name" value="DNA_pol_III_b"/>
    <property type="match status" value="1"/>
</dbReference>
<dbReference type="InterPro" id="IPR022635">
    <property type="entry name" value="DNA_polIII_beta_C"/>
</dbReference>
<name>A0AAU0UH06_9FIRM</name>
<keyword evidence="15" id="KW-1185">Reference proteome</keyword>
<evidence type="ECO:0000256" key="6">
    <source>
        <dbReference type="ARBA" id="ARBA00022695"/>
    </source>
</evidence>
<evidence type="ECO:0000259" key="11">
    <source>
        <dbReference type="Pfam" id="PF00712"/>
    </source>
</evidence>
<dbReference type="GO" id="GO:0003677">
    <property type="term" value="F:DNA binding"/>
    <property type="evidence" value="ECO:0007669"/>
    <property type="project" value="UniProtKB-UniRule"/>
</dbReference>
<evidence type="ECO:0000256" key="4">
    <source>
        <dbReference type="ARBA" id="ARBA00022490"/>
    </source>
</evidence>
<dbReference type="Pfam" id="PF00712">
    <property type="entry name" value="DNA_pol3_beta"/>
    <property type="match status" value="1"/>
</dbReference>
<dbReference type="GO" id="GO:0006271">
    <property type="term" value="P:DNA strand elongation involved in DNA replication"/>
    <property type="evidence" value="ECO:0007669"/>
    <property type="project" value="TreeGrafter"/>
</dbReference>
<dbReference type="KEGG" id="dbc:MFMK1_000324"/>
<dbReference type="Pfam" id="PF02768">
    <property type="entry name" value="DNA_pol3_beta_3"/>
    <property type="match status" value="1"/>
</dbReference>
<proteinExistence type="inferred from homology"/>
<evidence type="ECO:0000256" key="1">
    <source>
        <dbReference type="ARBA" id="ARBA00004496"/>
    </source>
</evidence>
<evidence type="ECO:0000259" key="12">
    <source>
        <dbReference type="Pfam" id="PF02767"/>
    </source>
</evidence>
<keyword evidence="5 10" id="KW-0808">Transferase</keyword>
<dbReference type="GO" id="GO:0009360">
    <property type="term" value="C:DNA polymerase III complex"/>
    <property type="evidence" value="ECO:0007669"/>
    <property type="project" value="InterPro"/>
</dbReference>
<evidence type="ECO:0000256" key="9">
    <source>
        <dbReference type="ARBA" id="ARBA00023125"/>
    </source>
</evidence>
<dbReference type="InterPro" id="IPR046938">
    <property type="entry name" value="DNA_clamp_sf"/>
</dbReference>
<evidence type="ECO:0000256" key="5">
    <source>
        <dbReference type="ARBA" id="ARBA00022679"/>
    </source>
</evidence>
<dbReference type="GO" id="GO:0003887">
    <property type="term" value="F:DNA-directed DNA polymerase activity"/>
    <property type="evidence" value="ECO:0007669"/>
    <property type="project" value="UniProtKB-UniRule"/>
</dbReference>
<dbReference type="Pfam" id="PF02767">
    <property type="entry name" value="DNA_pol3_beta_2"/>
    <property type="match status" value="1"/>
</dbReference>
<comment type="subunit">
    <text evidence="10">Forms a ring-shaped head-to-tail homodimer around DNA.</text>
</comment>
<dbReference type="SMART" id="SM00480">
    <property type="entry name" value="POL3Bc"/>
    <property type="match status" value="1"/>
</dbReference>
<keyword evidence="6 10" id="KW-0548">Nucleotidyltransferase</keyword>
<dbReference type="Gene3D" id="3.10.150.10">
    <property type="entry name" value="DNA Polymerase III, subunit A, domain 2"/>
    <property type="match status" value="1"/>
</dbReference>
<evidence type="ECO:0000256" key="3">
    <source>
        <dbReference type="ARBA" id="ARBA00021035"/>
    </source>
</evidence>
<gene>
    <name evidence="14" type="primary">dnaN</name>
    <name evidence="14" type="ORF">MFMK1_000324</name>
</gene>
<dbReference type="Gene3D" id="3.70.10.10">
    <property type="match status" value="1"/>
</dbReference>
<keyword evidence="4 10" id="KW-0963">Cytoplasm</keyword>
<accession>A0AAU0UH06</accession>
<feature type="domain" description="DNA polymerase III beta sliding clamp N-terminal" evidence="11">
    <location>
        <begin position="1"/>
        <end position="119"/>
    </location>
</feature>
<dbReference type="SUPFAM" id="SSF55979">
    <property type="entry name" value="DNA clamp"/>
    <property type="match status" value="3"/>
</dbReference>
<evidence type="ECO:0000256" key="10">
    <source>
        <dbReference type="PIRNR" id="PIRNR000804"/>
    </source>
</evidence>
<keyword evidence="9" id="KW-0238">DNA-binding</keyword>
<dbReference type="NCBIfam" id="TIGR00663">
    <property type="entry name" value="dnan"/>
    <property type="match status" value="1"/>
</dbReference>
<dbReference type="EMBL" id="CP121694">
    <property type="protein sequence ID" value="WRO20542.1"/>
    <property type="molecule type" value="Genomic_DNA"/>
</dbReference>
<reference evidence="14 15" key="1">
    <citation type="submission" date="2023-04" db="EMBL/GenBank/DDBJ databases">
        <authorList>
            <person name="Hsu D."/>
        </authorList>
    </citation>
    <scope>NUCLEOTIDE SEQUENCE [LARGE SCALE GENOMIC DNA]</scope>
    <source>
        <strain evidence="14 15">MK1</strain>
    </source>
</reference>
<evidence type="ECO:0000259" key="13">
    <source>
        <dbReference type="Pfam" id="PF02768"/>
    </source>
</evidence>
<dbReference type="AlphaFoldDB" id="A0AAU0UH06"/>
<evidence type="ECO:0000256" key="8">
    <source>
        <dbReference type="ARBA" id="ARBA00022932"/>
    </source>
</evidence>
<evidence type="ECO:0000313" key="15">
    <source>
        <dbReference type="Proteomes" id="UP001329915"/>
    </source>
</evidence>
<evidence type="ECO:0000256" key="2">
    <source>
        <dbReference type="ARBA" id="ARBA00010752"/>
    </source>
</evidence>
<organism evidence="14 15">
    <name type="scientific">Metallumcola ferriviriculae</name>
    <dbReference type="NCBI Taxonomy" id="3039180"/>
    <lineage>
        <taxon>Bacteria</taxon>
        <taxon>Bacillati</taxon>
        <taxon>Bacillota</taxon>
        <taxon>Clostridia</taxon>
        <taxon>Neomoorellales</taxon>
        <taxon>Desulfitibacteraceae</taxon>
        <taxon>Metallumcola</taxon>
    </lineage>
</organism>
<evidence type="ECO:0000313" key="14">
    <source>
        <dbReference type="EMBL" id="WRO20542.1"/>
    </source>
</evidence>
<dbReference type="GO" id="GO:0008408">
    <property type="term" value="F:3'-5' exonuclease activity"/>
    <property type="evidence" value="ECO:0007669"/>
    <property type="project" value="InterPro"/>
</dbReference>
<dbReference type="PANTHER" id="PTHR30478">
    <property type="entry name" value="DNA POLYMERASE III SUBUNIT BETA"/>
    <property type="match status" value="1"/>
</dbReference>
<keyword evidence="7 10" id="KW-0235">DNA replication</keyword>
<protein>
    <recommendedName>
        <fullName evidence="3 10">Beta sliding clamp</fullName>
    </recommendedName>
</protein>
<comment type="similarity">
    <text evidence="2 10">Belongs to the beta sliding clamp family.</text>
</comment>
<evidence type="ECO:0000256" key="7">
    <source>
        <dbReference type="ARBA" id="ARBA00022705"/>
    </source>
</evidence>
<comment type="function">
    <text evidence="10">Confers DNA tethering and processivity to DNA polymerases and other proteins. Acts as a clamp, forming a ring around DNA (a reaction catalyzed by the clamp-loading complex) which diffuses in an ATP-independent manner freely and bidirectionally along dsDNA. Initially characterized for its ability to contact the catalytic subunit of DNA polymerase III (Pol III), a complex, multichain enzyme responsible for most of the replicative synthesis in bacteria; Pol III exhibits 3'-5' exonuclease proofreading activity. The beta chain is required for initiation of replication as well as for processivity of DNA replication.</text>
</comment>
<dbReference type="InterPro" id="IPR001001">
    <property type="entry name" value="DNA_polIII_beta"/>
</dbReference>
<comment type="subcellular location">
    <subcellularLocation>
        <location evidence="1 10">Cytoplasm</location>
    </subcellularLocation>
</comment>
<dbReference type="RefSeq" id="WP_366923435.1">
    <property type="nucleotide sequence ID" value="NZ_CP121694.1"/>
</dbReference>
<feature type="domain" description="DNA polymerase III beta sliding clamp central" evidence="12">
    <location>
        <begin position="129"/>
        <end position="241"/>
    </location>
</feature>
<keyword evidence="8 10" id="KW-0239">DNA-directed DNA polymerase</keyword>
<sequence>MKFQCDKSNLVQGVQIVQRAVSTKNTMPILGGILLETTDNDEIVLKATDLEMGIKCSIKADIIEPGSIVLPSKYFSELVRKLPDLPITFETNQNAANIIYGDSQVVINGFDPEEFPILPSLSDTDAVNVPGDLLKHMIRQVSVAVSKDESRPVFTGILTEINENQLRLVSTDTHRLSCRTGVLEKGLSSRLEIIPGKTLTEVSRLINDEESITISFDKNQVLFKIDNISLISRLIEGQFPDYKQVIPKEYSTKVRLETKTFLQVVERASLLAGDEGGNKANVIKISFSENSLIINMNSPDVGKLHEKVPAYIEGEEIKIAFNSKYLIDVLKVVDDEEVYLELSGTLSPGIIKPVTKDNYLYLILPIRTV</sequence>
<dbReference type="PANTHER" id="PTHR30478:SF0">
    <property type="entry name" value="BETA SLIDING CLAMP"/>
    <property type="match status" value="1"/>
</dbReference>
<dbReference type="GO" id="GO:0005737">
    <property type="term" value="C:cytoplasm"/>
    <property type="evidence" value="ECO:0007669"/>
    <property type="project" value="UniProtKB-SubCell"/>
</dbReference>